<gene>
    <name evidence="2" type="ORF">GSOID_T00014808001</name>
</gene>
<dbReference type="OrthoDB" id="10390499at2759"/>
<evidence type="ECO:0000313" key="2">
    <source>
        <dbReference type="EMBL" id="CBY11067.1"/>
    </source>
</evidence>
<organism evidence="2">
    <name type="scientific">Oikopleura dioica</name>
    <name type="common">Tunicate</name>
    <dbReference type="NCBI Taxonomy" id="34765"/>
    <lineage>
        <taxon>Eukaryota</taxon>
        <taxon>Metazoa</taxon>
        <taxon>Chordata</taxon>
        <taxon>Tunicata</taxon>
        <taxon>Appendicularia</taxon>
        <taxon>Copelata</taxon>
        <taxon>Oikopleuridae</taxon>
        <taxon>Oikopleura</taxon>
    </lineage>
</organism>
<dbReference type="AlphaFoldDB" id="E4XM60"/>
<dbReference type="InterPro" id="IPR003609">
    <property type="entry name" value="Pan_app"/>
</dbReference>
<name>E4XM60_OIKDI</name>
<dbReference type="EMBL" id="FN653074">
    <property type="protein sequence ID" value="CBY11067.1"/>
    <property type="molecule type" value="Genomic_DNA"/>
</dbReference>
<evidence type="ECO:0000313" key="3">
    <source>
        <dbReference type="Proteomes" id="UP000001307"/>
    </source>
</evidence>
<keyword evidence="3" id="KW-1185">Reference proteome</keyword>
<feature type="domain" description="Apple" evidence="1">
    <location>
        <begin position="30"/>
        <end position="70"/>
    </location>
</feature>
<dbReference type="Proteomes" id="UP000001307">
    <property type="component" value="Unassembled WGS sequence"/>
</dbReference>
<evidence type="ECO:0000259" key="1">
    <source>
        <dbReference type="Pfam" id="PF00024"/>
    </source>
</evidence>
<protein>
    <recommendedName>
        <fullName evidence="1">Apple domain-containing protein</fullName>
    </recommendedName>
</protein>
<sequence>MKIWIAIWAFSKALPSDRTRDIEKRGGKCHVHADTVDSCLYECSNQRNCDCITYYPESKQCQLKESSSYCYMKIDQKAQTFCDGGMYLGYKIEGGDFSCEH</sequence>
<dbReference type="Pfam" id="PF00024">
    <property type="entry name" value="PAN_1"/>
    <property type="match status" value="1"/>
</dbReference>
<reference evidence="2" key="1">
    <citation type="journal article" date="2010" name="Science">
        <title>Plasticity of animal genome architecture unmasked by rapid evolution of a pelagic tunicate.</title>
        <authorList>
            <person name="Denoeud F."/>
            <person name="Henriet S."/>
            <person name="Mungpakdee S."/>
            <person name="Aury J.M."/>
            <person name="Da Silva C."/>
            <person name="Brinkmann H."/>
            <person name="Mikhaleva J."/>
            <person name="Olsen L.C."/>
            <person name="Jubin C."/>
            <person name="Canestro C."/>
            <person name="Bouquet J.M."/>
            <person name="Danks G."/>
            <person name="Poulain J."/>
            <person name="Campsteijn C."/>
            <person name="Adamski M."/>
            <person name="Cross I."/>
            <person name="Yadetie F."/>
            <person name="Muffato M."/>
            <person name="Louis A."/>
            <person name="Butcher S."/>
            <person name="Tsagkogeorga G."/>
            <person name="Konrad A."/>
            <person name="Singh S."/>
            <person name="Jensen M.F."/>
            <person name="Cong E.H."/>
            <person name="Eikeseth-Otteraa H."/>
            <person name="Noel B."/>
            <person name="Anthouard V."/>
            <person name="Porcel B.M."/>
            <person name="Kachouri-Lafond R."/>
            <person name="Nishino A."/>
            <person name="Ugolini M."/>
            <person name="Chourrout P."/>
            <person name="Nishida H."/>
            <person name="Aasland R."/>
            <person name="Huzurbazar S."/>
            <person name="Westhof E."/>
            <person name="Delsuc F."/>
            <person name="Lehrach H."/>
            <person name="Reinhardt R."/>
            <person name="Weissenbach J."/>
            <person name="Roy S.W."/>
            <person name="Artiguenave F."/>
            <person name="Postlethwait J.H."/>
            <person name="Manak J.R."/>
            <person name="Thompson E.M."/>
            <person name="Jaillon O."/>
            <person name="Du Pasquier L."/>
            <person name="Boudinot P."/>
            <person name="Liberles D.A."/>
            <person name="Volff J.N."/>
            <person name="Philippe H."/>
            <person name="Lenhard B."/>
            <person name="Roest Crollius H."/>
            <person name="Wincker P."/>
            <person name="Chourrout D."/>
        </authorList>
    </citation>
    <scope>NUCLEOTIDE SEQUENCE [LARGE SCALE GENOMIC DNA]</scope>
</reference>
<accession>E4XM60</accession>
<dbReference type="InParanoid" id="E4XM60"/>
<proteinExistence type="predicted"/>